<dbReference type="Pfam" id="PF20085">
    <property type="entry name" value="TGL"/>
    <property type="match status" value="1"/>
</dbReference>
<evidence type="ECO:0000256" key="2">
    <source>
        <dbReference type="ARBA" id="ARBA00022969"/>
    </source>
</evidence>
<dbReference type="HAMAP" id="MF_00727">
    <property type="entry name" value="Tgl"/>
    <property type="match status" value="1"/>
</dbReference>
<keyword evidence="3" id="KW-0012">Acyltransferase</keyword>
<dbReference type="EC" id="2.3.2.13" evidence="3"/>
<keyword evidence="2" id="KW-0749">Sporulation</keyword>
<dbReference type="InterPro" id="IPR020916">
    <property type="entry name" value="Gln_gamma-glutamylTfrase_bac"/>
</dbReference>
<dbReference type="RefSeq" id="WP_203355378.1">
    <property type="nucleotide sequence ID" value="NZ_CP069127.1"/>
</dbReference>
<name>A0ABX7FQ55_BRECH</name>
<dbReference type="GO" id="GO:0003810">
    <property type="term" value="F:protein-glutamine gamma-glutamyltransferase activity"/>
    <property type="evidence" value="ECO:0007669"/>
    <property type="project" value="UniProtKB-EC"/>
</dbReference>
<proteinExistence type="inferred from homology"/>
<evidence type="ECO:0000313" key="3">
    <source>
        <dbReference type="EMBL" id="QRG68373.1"/>
    </source>
</evidence>
<sequence length="270" mass="30844">MIWIAGRQVDPSSLTTAWRLNRVQVEIVEKMARSQEAFEYPTPEMLQFELKMRDHLVRSARALNDSGIAFSTFVDSRCNERYWYRTELGGFQLRNGILSSQGIIDIFRNGRLYATECATAMVIILYHATLHSIRPADFERLFADILLYDWRYDQDLDLQTGTTNTFLPGDILYFANPEFNPMKPWWQGENVVDLGRGLYYGHGAGIKTADELIDFLNDERAPGATRSAYLVRQATRPGFAYLSQFSDGQNSMSGRLQSISAQIGSAHWNE</sequence>
<evidence type="ECO:0000313" key="4">
    <source>
        <dbReference type="Proteomes" id="UP000596248"/>
    </source>
</evidence>
<dbReference type="Proteomes" id="UP000596248">
    <property type="component" value="Chromosome"/>
</dbReference>
<reference evidence="3 4" key="1">
    <citation type="submission" date="2021-01" db="EMBL/GenBank/DDBJ databases">
        <title>Identification of strong promoters based on the transcriptome of Brevibacillus choshinensis.</title>
        <authorList>
            <person name="Yao D."/>
            <person name="Zhang K."/>
            <person name="Wu J."/>
        </authorList>
    </citation>
    <scope>NUCLEOTIDE SEQUENCE [LARGE SCALE GENOMIC DNA]</scope>
    <source>
        <strain evidence="3 4">HPD31-SP3</strain>
    </source>
</reference>
<dbReference type="EMBL" id="CP069127">
    <property type="protein sequence ID" value="QRG68373.1"/>
    <property type="molecule type" value="Genomic_DNA"/>
</dbReference>
<evidence type="ECO:0000256" key="1">
    <source>
        <dbReference type="ARBA" id="ARBA00022679"/>
    </source>
</evidence>
<keyword evidence="1 3" id="KW-0808">Transferase</keyword>
<organism evidence="3 4">
    <name type="scientific">Brevibacillus choshinensis</name>
    <dbReference type="NCBI Taxonomy" id="54911"/>
    <lineage>
        <taxon>Bacteria</taxon>
        <taxon>Bacillati</taxon>
        <taxon>Bacillota</taxon>
        <taxon>Bacilli</taxon>
        <taxon>Bacillales</taxon>
        <taxon>Paenibacillaceae</taxon>
        <taxon>Brevibacillus</taxon>
    </lineage>
</organism>
<dbReference type="NCBIfam" id="NF002869">
    <property type="entry name" value="PRK03187.1"/>
    <property type="match status" value="1"/>
</dbReference>
<protein>
    <submittedName>
        <fullName evidence="3">Protein-glutamine gamma-glutamyltransferase</fullName>
        <ecNumber evidence="3">2.3.2.13</ecNumber>
    </submittedName>
</protein>
<gene>
    <name evidence="3" type="ORF">JNE38_04150</name>
</gene>
<accession>A0ABX7FQ55</accession>
<keyword evidence="4" id="KW-1185">Reference proteome</keyword>